<dbReference type="KEGG" id="ela:UCREL1_3412"/>
<evidence type="ECO:0000313" key="3">
    <source>
        <dbReference type="Proteomes" id="UP000012174"/>
    </source>
</evidence>
<feature type="compositionally biased region" description="Polar residues" evidence="1">
    <location>
        <begin position="115"/>
        <end position="124"/>
    </location>
</feature>
<reference evidence="3" key="1">
    <citation type="journal article" date="2013" name="Genome Announc.">
        <title>Draft genome sequence of the grapevine dieback fungus Eutypa lata UCR-EL1.</title>
        <authorList>
            <person name="Blanco-Ulate B."/>
            <person name="Rolshausen P.E."/>
            <person name="Cantu D."/>
        </authorList>
    </citation>
    <scope>NUCLEOTIDE SEQUENCE [LARGE SCALE GENOMIC DNA]</scope>
    <source>
        <strain evidence="3">UCR-EL1</strain>
    </source>
</reference>
<dbReference type="PANTHER" id="PTHR39461">
    <property type="entry name" value="LEA DOMAIN PROTEIN (AFU_ORTHOLOGUE AFUA_8G04920)"/>
    <property type="match status" value="1"/>
</dbReference>
<dbReference type="Pfam" id="PF12396">
    <property type="entry name" value="DUF3659"/>
    <property type="match status" value="1"/>
</dbReference>
<protein>
    <submittedName>
        <fullName evidence="2">Putative lea domain protein</fullName>
    </submittedName>
</protein>
<dbReference type="AlphaFoldDB" id="M7SYC7"/>
<dbReference type="EMBL" id="KB706060">
    <property type="protein sequence ID" value="EMR69558.1"/>
    <property type="molecule type" value="Genomic_DNA"/>
</dbReference>
<feature type="region of interest" description="Disordered" evidence="1">
    <location>
        <begin position="107"/>
        <end position="152"/>
    </location>
</feature>
<gene>
    <name evidence="2" type="ORF">UCREL1_3412</name>
</gene>
<dbReference type="HOGENOM" id="CLU_068917_1_0_1"/>
<name>M7SYC7_EUTLA</name>
<keyword evidence="3" id="KW-1185">Reference proteome</keyword>
<evidence type="ECO:0000313" key="2">
    <source>
        <dbReference type="EMBL" id="EMR69558.1"/>
    </source>
</evidence>
<proteinExistence type="predicted"/>
<dbReference type="InterPro" id="IPR022124">
    <property type="entry name" value="DUF3659"/>
</dbReference>
<dbReference type="PANTHER" id="PTHR39461:SF1">
    <property type="entry name" value="LEA DOMAIN PROTEIN (AFU_ORTHOLOGUE AFUA_8G04920)"/>
    <property type="match status" value="1"/>
</dbReference>
<dbReference type="eggNOG" id="ENOG502RPCA">
    <property type="taxonomic scope" value="Eukaryota"/>
</dbReference>
<accession>M7SYC7</accession>
<dbReference type="OMA" id="IYDHHGA"/>
<evidence type="ECO:0000256" key="1">
    <source>
        <dbReference type="SAM" id="MobiDB-lite"/>
    </source>
</evidence>
<dbReference type="Proteomes" id="UP000012174">
    <property type="component" value="Unassembled WGS sequence"/>
</dbReference>
<dbReference type="OrthoDB" id="3946749at2759"/>
<sequence>MAPPQNLPQLARGLAGKMVDDVGNVVDESGNVLGHALGDLPAMVGKKVNENGEVYGDDDELIGYVTENFTDSASATQNPGGPWGGLQIDHDGNILDATGSVIGRFFQKPGERGQVPSSGGNAQQDPEPAQNPKQEEKPKVNAHTGGSPSDIFLDVKSTTDGIQLTIRIPTTFGLQRSDT</sequence>
<organism evidence="2 3">
    <name type="scientific">Eutypa lata (strain UCR-EL1)</name>
    <name type="common">Grapevine dieback disease fungus</name>
    <name type="synonym">Eutypa armeniacae</name>
    <dbReference type="NCBI Taxonomy" id="1287681"/>
    <lineage>
        <taxon>Eukaryota</taxon>
        <taxon>Fungi</taxon>
        <taxon>Dikarya</taxon>
        <taxon>Ascomycota</taxon>
        <taxon>Pezizomycotina</taxon>
        <taxon>Sordariomycetes</taxon>
        <taxon>Xylariomycetidae</taxon>
        <taxon>Xylariales</taxon>
        <taxon>Diatrypaceae</taxon>
        <taxon>Eutypa</taxon>
    </lineage>
</organism>